<dbReference type="EMBL" id="CM001224">
    <property type="protein sequence ID" value="KEH19583.1"/>
    <property type="molecule type" value="Genomic_DNA"/>
</dbReference>
<dbReference type="HOGENOM" id="CLU_2174788_0_0_1"/>
<reference evidence="1 3" key="1">
    <citation type="journal article" date="2011" name="Nature">
        <title>The Medicago genome provides insight into the evolution of rhizobial symbioses.</title>
        <authorList>
            <person name="Young N.D."/>
            <person name="Debelle F."/>
            <person name="Oldroyd G.E."/>
            <person name="Geurts R."/>
            <person name="Cannon S.B."/>
            <person name="Udvardi M.K."/>
            <person name="Benedito V.A."/>
            <person name="Mayer K.F."/>
            <person name="Gouzy J."/>
            <person name="Schoof H."/>
            <person name="Van de Peer Y."/>
            <person name="Proost S."/>
            <person name="Cook D.R."/>
            <person name="Meyers B.C."/>
            <person name="Spannagl M."/>
            <person name="Cheung F."/>
            <person name="De Mita S."/>
            <person name="Krishnakumar V."/>
            <person name="Gundlach H."/>
            <person name="Zhou S."/>
            <person name="Mudge J."/>
            <person name="Bharti A.K."/>
            <person name="Murray J.D."/>
            <person name="Naoumkina M.A."/>
            <person name="Rosen B."/>
            <person name="Silverstein K.A."/>
            <person name="Tang H."/>
            <person name="Rombauts S."/>
            <person name="Zhao P.X."/>
            <person name="Zhou P."/>
            <person name="Barbe V."/>
            <person name="Bardou P."/>
            <person name="Bechner M."/>
            <person name="Bellec A."/>
            <person name="Berger A."/>
            <person name="Berges H."/>
            <person name="Bidwell S."/>
            <person name="Bisseling T."/>
            <person name="Choisne N."/>
            <person name="Couloux A."/>
            <person name="Denny R."/>
            <person name="Deshpande S."/>
            <person name="Dai X."/>
            <person name="Doyle J.J."/>
            <person name="Dudez A.M."/>
            <person name="Farmer A.D."/>
            <person name="Fouteau S."/>
            <person name="Franken C."/>
            <person name="Gibelin C."/>
            <person name="Gish J."/>
            <person name="Goldstein S."/>
            <person name="Gonzalez A.J."/>
            <person name="Green P.J."/>
            <person name="Hallab A."/>
            <person name="Hartog M."/>
            <person name="Hua A."/>
            <person name="Humphray S.J."/>
            <person name="Jeong D.H."/>
            <person name="Jing Y."/>
            <person name="Jocker A."/>
            <person name="Kenton S.M."/>
            <person name="Kim D.J."/>
            <person name="Klee K."/>
            <person name="Lai H."/>
            <person name="Lang C."/>
            <person name="Lin S."/>
            <person name="Macmil S.L."/>
            <person name="Magdelenat G."/>
            <person name="Matthews L."/>
            <person name="McCorrison J."/>
            <person name="Monaghan E.L."/>
            <person name="Mun J.H."/>
            <person name="Najar F.Z."/>
            <person name="Nicholson C."/>
            <person name="Noirot C."/>
            <person name="O'Bleness M."/>
            <person name="Paule C.R."/>
            <person name="Poulain J."/>
            <person name="Prion F."/>
            <person name="Qin B."/>
            <person name="Qu C."/>
            <person name="Retzel E.F."/>
            <person name="Riddle C."/>
            <person name="Sallet E."/>
            <person name="Samain S."/>
            <person name="Samson N."/>
            <person name="Sanders I."/>
            <person name="Saurat O."/>
            <person name="Scarpelli C."/>
            <person name="Schiex T."/>
            <person name="Segurens B."/>
            <person name="Severin A.J."/>
            <person name="Sherrier D.J."/>
            <person name="Shi R."/>
            <person name="Sims S."/>
            <person name="Singer S.R."/>
            <person name="Sinharoy S."/>
            <person name="Sterck L."/>
            <person name="Viollet A."/>
            <person name="Wang B.B."/>
            <person name="Wang K."/>
            <person name="Wang M."/>
            <person name="Wang X."/>
            <person name="Warfsmann J."/>
            <person name="Weissenbach J."/>
            <person name="White D.D."/>
            <person name="White J.D."/>
            <person name="Wiley G.B."/>
            <person name="Wincker P."/>
            <person name="Xing Y."/>
            <person name="Yang L."/>
            <person name="Yao Z."/>
            <person name="Ying F."/>
            <person name="Zhai J."/>
            <person name="Zhou L."/>
            <person name="Zuber A."/>
            <person name="Denarie J."/>
            <person name="Dixon R.A."/>
            <person name="May G.D."/>
            <person name="Schwartz D.C."/>
            <person name="Rogers J."/>
            <person name="Quetier F."/>
            <person name="Town C.D."/>
            <person name="Roe B.A."/>
        </authorList>
    </citation>
    <scope>NUCLEOTIDE SEQUENCE [LARGE SCALE GENOMIC DNA]</scope>
    <source>
        <strain evidence="1">A17</strain>
        <strain evidence="2 3">cv. Jemalong A17</strain>
    </source>
</reference>
<reference evidence="2" key="3">
    <citation type="submission" date="2015-04" db="UniProtKB">
        <authorList>
            <consortium name="EnsemblPlants"/>
        </authorList>
    </citation>
    <scope>IDENTIFICATION</scope>
    <source>
        <strain evidence="2">cv. Jemalong A17</strain>
    </source>
</reference>
<accession>A0A072TRV4</accession>
<dbReference type="EnsemblPlants" id="KEH19583">
    <property type="protein sequence ID" value="KEH19583"/>
    <property type="gene ID" value="MTR_8g464360"/>
</dbReference>
<protein>
    <submittedName>
        <fullName evidence="1 2">Uncharacterized protein</fullName>
    </submittedName>
</protein>
<gene>
    <name evidence="1" type="ordered locus">MTR_8g464360</name>
</gene>
<keyword evidence="3" id="KW-1185">Reference proteome</keyword>
<name>A0A072TRV4_MEDTR</name>
<dbReference type="AlphaFoldDB" id="A0A072TRV4"/>
<reference evidence="1 3" key="2">
    <citation type="journal article" date="2014" name="BMC Genomics">
        <title>An improved genome release (version Mt4.0) for the model legume Medicago truncatula.</title>
        <authorList>
            <person name="Tang H."/>
            <person name="Krishnakumar V."/>
            <person name="Bidwell S."/>
            <person name="Rosen B."/>
            <person name="Chan A."/>
            <person name="Zhou S."/>
            <person name="Gentzbittel L."/>
            <person name="Childs K.L."/>
            <person name="Yandell M."/>
            <person name="Gundlach H."/>
            <person name="Mayer K.F."/>
            <person name="Schwartz D.C."/>
            <person name="Town C.D."/>
        </authorList>
    </citation>
    <scope>GENOME REANNOTATION</scope>
    <source>
        <strain evidence="1">A17</strain>
        <strain evidence="2 3">cv. Jemalong A17</strain>
    </source>
</reference>
<proteinExistence type="predicted"/>
<evidence type="ECO:0000313" key="1">
    <source>
        <dbReference type="EMBL" id="KEH19583.1"/>
    </source>
</evidence>
<dbReference type="Proteomes" id="UP000002051">
    <property type="component" value="Chromosome 8"/>
</dbReference>
<evidence type="ECO:0000313" key="3">
    <source>
        <dbReference type="Proteomes" id="UP000002051"/>
    </source>
</evidence>
<evidence type="ECO:0000313" key="2">
    <source>
        <dbReference type="EnsemblPlants" id="KEH19583"/>
    </source>
</evidence>
<organism evidence="1 3">
    <name type="scientific">Medicago truncatula</name>
    <name type="common">Barrel medic</name>
    <name type="synonym">Medicago tribuloides</name>
    <dbReference type="NCBI Taxonomy" id="3880"/>
    <lineage>
        <taxon>Eukaryota</taxon>
        <taxon>Viridiplantae</taxon>
        <taxon>Streptophyta</taxon>
        <taxon>Embryophyta</taxon>
        <taxon>Tracheophyta</taxon>
        <taxon>Spermatophyta</taxon>
        <taxon>Magnoliopsida</taxon>
        <taxon>eudicotyledons</taxon>
        <taxon>Gunneridae</taxon>
        <taxon>Pentapetalae</taxon>
        <taxon>rosids</taxon>
        <taxon>fabids</taxon>
        <taxon>Fabales</taxon>
        <taxon>Fabaceae</taxon>
        <taxon>Papilionoideae</taxon>
        <taxon>50 kb inversion clade</taxon>
        <taxon>NPAAA clade</taxon>
        <taxon>Hologalegina</taxon>
        <taxon>IRL clade</taxon>
        <taxon>Trifolieae</taxon>
        <taxon>Medicago</taxon>
    </lineage>
</organism>
<sequence length="110" mass="12666">MHICVELDYDDVILTPSDFDRLPVCMVGRRCAGLVALKYGITKGGKARFQAMRRFPFSGKCGTSRPKRLFEWLVAWPFTLNKLLKKPRPSLFNKKVWTGKACRRLGHRPL</sequence>